<organism evidence="2 3">
    <name type="scientific">Choiromyces venosus 120613-1</name>
    <dbReference type="NCBI Taxonomy" id="1336337"/>
    <lineage>
        <taxon>Eukaryota</taxon>
        <taxon>Fungi</taxon>
        <taxon>Dikarya</taxon>
        <taxon>Ascomycota</taxon>
        <taxon>Pezizomycotina</taxon>
        <taxon>Pezizomycetes</taxon>
        <taxon>Pezizales</taxon>
        <taxon>Tuberaceae</taxon>
        <taxon>Choiromyces</taxon>
    </lineage>
</organism>
<accession>A0A3N4K1T1</accession>
<feature type="region of interest" description="Disordered" evidence="1">
    <location>
        <begin position="71"/>
        <end position="151"/>
    </location>
</feature>
<sequence>MKLWQEPPSDSIYFHNLFLKVALERGLEAIDSTPETIILCQVMELMHKDYRKSIIPLSEKIDKLCNKLDGLRQPQATQPPTTTEPPTQATCEAPESTSKTDQQPSPPSAPVPASVGATSWATVIRKREKKAPNTPKPALADKPTSLANAPMPKKGITMRERRLVIKCDGSPLALTAIELQDTINTALSSTYIQTMSLTGGNITLTTMETVKATSLNCKASAFLHLIPEATTIHLDTLTTQLHVHGLNTCDSLATIISELTTFNSGIALTKQLRWLTLDASRVSKNASTAVITVTSPKALLFIAK</sequence>
<dbReference type="OrthoDB" id="3737666at2759"/>
<dbReference type="EMBL" id="ML120358">
    <property type="protein sequence ID" value="RPB04566.1"/>
    <property type="molecule type" value="Genomic_DNA"/>
</dbReference>
<protein>
    <submittedName>
        <fullName evidence="2">Uncharacterized protein</fullName>
    </submittedName>
</protein>
<evidence type="ECO:0000313" key="3">
    <source>
        <dbReference type="Proteomes" id="UP000276215"/>
    </source>
</evidence>
<name>A0A3N4K1T1_9PEZI</name>
<reference evidence="2 3" key="1">
    <citation type="journal article" date="2018" name="Nat. Ecol. Evol.">
        <title>Pezizomycetes genomes reveal the molecular basis of ectomycorrhizal truffle lifestyle.</title>
        <authorList>
            <person name="Murat C."/>
            <person name="Payen T."/>
            <person name="Noel B."/>
            <person name="Kuo A."/>
            <person name="Morin E."/>
            <person name="Chen J."/>
            <person name="Kohler A."/>
            <person name="Krizsan K."/>
            <person name="Balestrini R."/>
            <person name="Da Silva C."/>
            <person name="Montanini B."/>
            <person name="Hainaut M."/>
            <person name="Levati E."/>
            <person name="Barry K.W."/>
            <person name="Belfiori B."/>
            <person name="Cichocki N."/>
            <person name="Clum A."/>
            <person name="Dockter R.B."/>
            <person name="Fauchery L."/>
            <person name="Guy J."/>
            <person name="Iotti M."/>
            <person name="Le Tacon F."/>
            <person name="Lindquist E.A."/>
            <person name="Lipzen A."/>
            <person name="Malagnac F."/>
            <person name="Mello A."/>
            <person name="Molinier V."/>
            <person name="Miyauchi S."/>
            <person name="Poulain J."/>
            <person name="Riccioni C."/>
            <person name="Rubini A."/>
            <person name="Sitrit Y."/>
            <person name="Splivallo R."/>
            <person name="Traeger S."/>
            <person name="Wang M."/>
            <person name="Zifcakova L."/>
            <person name="Wipf D."/>
            <person name="Zambonelli A."/>
            <person name="Paolocci F."/>
            <person name="Nowrousian M."/>
            <person name="Ottonello S."/>
            <person name="Baldrian P."/>
            <person name="Spatafora J.W."/>
            <person name="Henrissat B."/>
            <person name="Nagy L.G."/>
            <person name="Aury J.M."/>
            <person name="Wincker P."/>
            <person name="Grigoriev I.V."/>
            <person name="Bonfante P."/>
            <person name="Martin F.M."/>
        </authorList>
    </citation>
    <scope>NUCLEOTIDE SEQUENCE [LARGE SCALE GENOMIC DNA]</scope>
    <source>
        <strain evidence="2 3">120613-1</strain>
    </source>
</reference>
<gene>
    <name evidence="2" type="ORF">L873DRAFT_1933951</name>
</gene>
<evidence type="ECO:0000256" key="1">
    <source>
        <dbReference type="SAM" id="MobiDB-lite"/>
    </source>
</evidence>
<evidence type="ECO:0000313" key="2">
    <source>
        <dbReference type="EMBL" id="RPB04566.1"/>
    </source>
</evidence>
<proteinExistence type="predicted"/>
<dbReference type="AlphaFoldDB" id="A0A3N4K1T1"/>
<feature type="compositionally biased region" description="Low complexity" evidence="1">
    <location>
        <begin position="73"/>
        <end position="95"/>
    </location>
</feature>
<dbReference type="Proteomes" id="UP000276215">
    <property type="component" value="Unassembled WGS sequence"/>
</dbReference>
<keyword evidence="3" id="KW-1185">Reference proteome</keyword>